<feature type="region of interest" description="Disordered" evidence="1">
    <location>
        <begin position="184"/>
        <end position="214"/>
    </location>
</feature>
<proteinExistence type="predicted"/>
<feature type="region of interest" description="Disordered" evidence="1">
    <location>
        <begin position="305"/>
        <end position="328"/>
    </location>
</feature>
<dbReference type="EMBL" id="CAXHTA020000001">
    <property type="protein sequence ID" value="CAL5218475.1"/>
    <property type="molecule type" value="Genomic_DNA"/>
</dbReference>
<name>A0ABP1FIQ1_9CHLO</name>
<accession>A0ABP1FIQ1</accession>
<organism evidence="2 3">
    <name type="scientific">Coccomyxa viridis</name>
    <dbReference type="NCBI Taxonomy" id="1274662"/>
    <lineage>
        <taxon>Eukaryota</taxon>
        <taxon>Viridiplantae</taxon>
        <taxon>Chlorophyta</taxon>
        <taxon>core chlorophytes</taxon>
        <taxon>Trebouxiophyceae</taxon>
        <taxon>Trebouxiophyceae incertae sedis</taxon>
        <taxon>Coccomyxaceae</taxon>
        <taxon>Coccomyxa</taxon>
    </lineage>
</organism>
<evidence type="ECO:0000313" key="3">
    <source>
        <dbReference type="Proteomes" id="UP001497392"/>
    </source>
</evidence>
<sequence length="597" mass="62637">MVAHGYNGATSLTQHLNFPQQPSLLPQPWATAGLAATAAGAQPGASSGACTEQLFRMDGAGSLYRQMPPGLEASLATAAEWSSANAWDASSAPSWLILSACSRSSREAHGTHAQYSSSALSPLAQRAADAAVRVAAGLLSPGRWKAPQAVGVSSMAALHNSASLPKNFAPYKSTYKPISPVQVPLSRSISNGSDEYGRPKKSSGKVQPGTSGTLEGSITALADALSSLEAGPPCDKARRLDFGSIHQSDALDFQAEAMELQPGSPDSGSSGSGHGIRCCSPGSMAGGELMDEAFLDSTSTHSGVLEAAEPTEEWLSTGSDLTTTTDGDLPLSSAILEQAESSTASELDDGSLLHEDQAIGSMEELGFLEANAPLQSLPELPLEEDAAVCSEVMSADLASEQQRLWPCSTPVQNRLALDLNVGEEPLRSYAQPDGLAPAQLPSFAPRRPGRALETPFAESCAESPFEAPSPRDMQLSPAEEQLIPASGLSSPKEPNVEQILVHPRSPVLTDRSKTEQILWKPDALPAKHALQRSRSAGSCAAEAKACRPGKRLFGIVAEDQSEWQPLVRESSQVMEMVGLDTEWMLNDLLACADAAYA</sequence>
<evidence type="ECO:0000256" key="1">
    <source>
        <dbReference type="SAM" id="MobiDB-lite"/>
    </source>
</evidence>
<keyword evidence="3" id="KW-1185">Reference proteome</keyword>
<feature type="region of interest" description="Disordered" evidence="1">
    <location>
        <begin position="260"/>
        <end position="283"/>
    </location>
</feature>
<evidence type="ECO:0000313" key="2">
    <source>
        <dbReference type="EMBL" id="CAL5218475.1"/>
    </source>
</evidence>
<gene>
    <name evidence="2" type="primary">g160</name>
    <name evidence="2" type="ORF">VP750_LOCUS134</name>
</gene>
<dbReference type="Proteomes" id="UP001497392">
    <property type="component" value="Unassembled WGS sequence"/>
</dbReference>
<comment type="caution">
    <text evidence="2">The sequence shown here is derived from an EMBL/GenBank/DDBJ whole genome shotgun (WGS) entry which is preliminary data.</text>
</comment>
<protein>
    <submittedName>
        <fullName evidence="2">G160 protein</fullName>
    </submittedName>
</protein>
<feature type="compositionally biased region" description="Polar residues" evidence="1">
    <location>
        <begin position="204"/>
        <end position="214"/>
    </location>
</feature>
<feature type="compositionally biased region" description="Low complexity" evidence="1">
    <location>
        <begin position="315"/>
        <end position="328"/>
    </location>
</feature>
<reference evidence="2 3" key="1">
    <citation type="submission" date="2024-06" db="EMBL/GenBank/DDBJ databases">
        <authorList>
            <person name="Kraege A."/>
            <person name="Thomma B."/>
        </authorList>
    </citation>
    <scope>NUCLEOTIDE SEQUENCE [LARGE SCALE GENOMIC DNA]</scope>
</reference>